<dbReference type="EMBL" id="BSYR01000057">
    <property type="protein sequence ID" value="GMJ10636.1"/>
    <property type="molecule type" value="Genomic_DNA"/>
</dbReference>
<dbReference type="SUPFAM" id="SSF56219">
    <property type="entry name" value="DNase I-like"/>
    <property type="match status" value="1"/>
</dbReference>
<reference evidence="1" key="1">
    <citation type="submission" date="2023-05" db="EMBL/GenBank/DDBJ databases">
        <title>Genome and transcriptome analyses reveal genes involved in the formation of fine ridges on petal epidermal cells in Hibiscus trionum.</title>
        <authorList>
            <person name="Koshimizu S."/>
            <person name="Masuda S."/>
            <person name="Ishii T."/>
            <person name="Shirasu K."/>
            <person name="Hoshino A."/>
            <person name="Arita M."/>
        </authorList>
    </citation>
    <scope>NUCLEOTIDE SEQUENCE</scope>
    <source>
        <strain evidence="1">Hamamatsu line</strain>
    </source>
</reference>
<proteinExistence type="predicted"/>
<evidence type="ECO:0000313" key="1">
    <source>
        <dbReference type="EMBL" id="GMJ10636.1"/>
    </source>
</evidence>
<protein>
    <recommendedName>
        <fullName evidence="3">Reverse transcriptase</fullName>
    </recommendedName>
</protein>
<dbReference type="Gene3D" id="3.60.10.10">
    <property type="entry name" value="Endonuclease/exonuclease/phosphatase"/>
    <property type="match status" value="1"/>
</dbReference>
<gene>
    <name evidence="1" type="ORF">HRI_004732800</name>
</gene>
<evidence type="ECO:0008006" key="3">
    <source>
        <dbReference type="Google" id="ProtNLM"/>
    </source>
</evidence>
<organism evidence="1 2">
    <name type="scientific">Hibiscus trionum</name>
    <name type="common">Flower of an hour</name>
    <dbReference type="NCBI Taxonomy" id="183268"/>
    <lineage>
        <taxon>Eukaryota</taxon>
        <taxon>Viridiplantae</taxon>
        <taxon>Streptophyta</taxon>
        <taxon>Embryophyta</taxon>
        <taxon>Tracheophyta</taxon>
        <taxon>Spermatophyta</taxon>
        <taxon>Magnoliopsida</taxon>
        <taxon>eudicotyledons</taxon>
        <taxon>Gunneridae</taxon>
        <taxon>Pentapetalae</taxon>
        <taxon>rosids</taxon>
        <taxon>malvids</taxon>
        <taxon>Malvales</taxon>
        <taxon>Malvaceae</taxon>
        <taxon>Malvoideae</taxon>
        <taxon>Hibiscus</taxon>
    </lineage>
</organism>
<dbReference type="OrthoDB" id="999724at2759"/>
<dbReference type="AlphaFoldDB" id="A0A9W7J9V5"/>
<dbReference type="Proteomes" id="UP001165190">
    <property type="component" value="Unassembled WGS sequence"/>
</dbReference>
<comment type="caution">
    <text evidence="1">The sequence shown here is derived from an EMBL/GenBank/DDBJ whole genome shotgun (WGS) entry which is preliminary data.</text>
</comment>
<keyword evidence="2" id="KW-1185">Reference proteome</keyword>
<evidence type="ECO:0000313" key="2">
    <source>
        <dbReference type="Proteomes" id="UP001165190"/>
    </source>
</evidence>
<dbReference type="PANTHER" id="PTHR33710:SF71">
    <property type="entry name" value="ENDONUCLEASE_EXONUCLEASE_PHOSPHATASE DOMAIN-CONTAINING PROTEIN"/>
    <property type="match status" value="1"/>
</dbReference>
<accession>A0A9W7J9V5</accession>
<sequence>MNNFRSAIQDCDLSDLGYIGRWYTWEKGHFSASNIRERLDRGLASPSWWSLFPDFTLRHLSHTISDHCPLLVDTMGNVGPSSDHTLQGFRFDANWLLEPDFEKIVEQSWNATSDDVPSKLSRLAVAVKKWCRSLKGRRNRQRSLLQSRLEELSMADPGDEVLAELLDVKLALNLEDDKDELFWEQRARVNWLKCGDRNTQFFHSWASFRRKKNRISKLKRDDGSWESHDEAMASIASTHFQQLFTAQQVDNPNEILRSIRPSITRDDNVMLRRQVTKDEIFCAVK</sequence>
<dbReference type="PANTHER" id="PTHR33710">
    <property type="entry name" value="BNAC02G09200D PROTEIN"/>
    <property type="match status" value="1"/>
</dbReference>
<name>A0A9W7J9V5_HIBTR</name>
<dbReference type="InterPro" id="IPR036691">
    <property type="entry name" value="Endo/exonu/phosph_ase_sf"/>
</dbReference>